<dbReference type="InterPro" id="IPR050364">
    <property type="entry name" value="Cytochrome_P450_fung"/>
</dbReference>
<evidence type="ECO:0008006" key="10">
    <source>
        <dbReference type="Google" id="ProtNLM"/>
    </source>
</evidence>
<dbReference type="SUPFAM" id="SSF48264">
    <property type="entry name" value="Cytochrome P450"/>
    <property type="match status" value="1"/>
</dbReference>
<gene>
    <name evidence="8" type="ORF">RDB_LOCUS184938</name>
</gene>
<dbReference type="GO" id="GO:0016705">
    <property type="term" value="F:oxidoreductase activity, acting on paired donors, with incorporation or reduction of molecular oxygen"/>
    <property type="evidence" value="ECO:0007669"/>
    <property type="project" value="InterPro"/>
</dbReference>
<evidence type="ECO:0000313" key="9">
    <source>
        <dbReference type="Proteomes" id="UP000663853"/>
    </source>
</evidence>
<comment type="similarity">
    <text evidence="2">Belongs to the cytochrome P450 family.</text>
</comment>
<evidence type="ECO:0000313" key="8">
    <source>
        <dbReference type="EMBL" id="CAE6537897.1"/>
    </source>
</evidence>
<keyword evidence="5" id="KW-0560">Oxidoreductase</keyword>
<dbReference type="GO" id="GO:0020037">
    <property type="term" value="F:heme binding"/>
    <property type="evidence" value="ECO:0007669"/>
    <property type="project" value="InterPro"/>
</dbReference>
<dbReference type="Gene3D" id="1.10.630.10">
    <property type="entry name" value="Cytochrome P450"/>
    <property type="match status" value="1"/>
</dbReference>
<keyword evidence="6" id="KW-0408">Iron</keyword>
<keyword evidence="4" id="KW-0479">Metal-binding</keyword>
<reference evidence="8" key="1">
    <citation type="submission" date="2021-01" db="EMBL/GenBank/DDBJ databases">
        <authorList>
            <person name="Kaushik A."/>
        </authorList>
    </citation>
    <scope>NUCLEOTIDE SEQUENCE</scope>
    <source>
        <strain evidence="8">AG6-10EEA</strain>
    </source>
</reference>
<organism evidence="8 9">
    <name type="scientific">Rhizoctonia solani</name>
    <dbReference type="NCBI Taxonomy" id="456999"/>
    <lineage>
        <taxon>Eukaryota</taxon>
        <taxon>Fungi</taxon>
        <taxon>Dikarya</taxon>
        <taxon>Basidiomycota</taxon>
        <taxon>Agaricomycotina</taxon>
        <taxon>Agaricomycetes</taxon>
        <taxon>Cantharellales</taxon>
        <taxon>Ceratobasidiaceae</taxon>
        <taxon>Rhizoctonia</taxon>
    </lineage>
</organism>
<dbReference type="PANTHER" id="PTHR46300">
    <property type="entry name" value="P450, PUTATIVE (EUROFUNG)-RELATED-RELATED"/>
    <property type="match status" value="1"/>
</dbReference>
<name>A0A8H3HQE8_9AGAM</name>
<evidence type="ECO:0000256" key="6">
    <source>
        <dbReference type="ARBA" id="ARBA00023004"/>
    </source>
</evidence>
<dbReference type="Proteomes" id="UP000663853">
    <property type="component" value="Unassembled WGS sequence"/>
</dbReference>
<comment type="caution">
    <text evidence="8">The sequence shown here is derived from an EMBL/GenBank/DDBJ whole genome shotgun (WGS) entry which is preliminary data.</text>
</comment>
<protein>
    <recommendedName>
        <fullName evidence="10">Cytochrome P450</fullName>
    </recommendedName>
</protein>
<dbReference type="GO" id="GO:0005506">
    <property type="term" value="F:iron ion binding"/>
    <property type="evidence" value="ECO:0007669"/>
    <property type="project" value="InterPro"/>
</dbReference>
<dbReference type="GO" id="GO:0004497">
    <property type="term" value="F:monooxygenase activity"/>
    <property type="evidence" value="ECO:0007669"/>
    <property type="project" value="UniProtKB-KW"/>
</dbReference>
<comment type="cofactor">
    <cofactor evidence="1">
        <name>heme</name>
        <dbReference type="ChEBI" id="CHEBI:30413"/>
    </cofactor>
</comment>
<evidence type="ECO:0000256" key="5">
    <source>
        <dbReference type="ARBA" id="ARBA00023002"/>
    </source>
</evidence>
<evidence type="ECO:0000256" key="1">
    <source>
        <dbReference type="ARBA" id="ARBA00001971"/>
    </source>
</evidence>
<dbReference type="InterPro" id="IPR036396">
    <property type="entry name" value="Cyt_P450_sf"/>
</dbReference>
<accession>A0A8H3HQE8</accession>
<keyword evidence="7" id="KW-0503">Monooxygenase</keyword>
<evidence type="ECO:0000256" key="3">
    <source>
        <dbReference type="ARBA" id="ARBA00022617"/>
    </source>
</evidence>
<evidence type="ECO:0000256" key="7">
    <source>
        <dbReference type="ARBA" id="ARBA00023033"/>
    </source>
</evidence>
<evidence type="ECO:0000256" key="4">
    <source>
        <dbReference type="ARBA" id="ARBA00022723"/>
    </source>
</evidence>
<evidence type="ECO:0000256" key="2">
    <source>
        <dbReference type="ARBA" id="ARBA00010617"/>
    </source>
</evidence>
<dbReference type="PANTHER" id="PTHR46300:SF7">
    <property type="entry name" value="P450, PUTATIVE (EUROFUNG)-RELATED"/>
    <property type="match status" value="1"/>
</dbReference>
<keyword evidence="3" id="KW-0349">Heme</keyword>
<dbReference type="AlphaFoldDB" id="A0A8H3HQE8"/>
<sequence>MWRFQRRMINRLLSLRVVPKFHSLQEHQAQLLLQRLLNLTNHPKPFEGVKQEIFYTMATSMFKLAYGYDLRGKDDTFLRESTLALCNGFRAVMFANFYVNFIPALIYVPEWLPGAGWKRKLRSWRAQKIQAISAPYEWVKKRVVCMRIVWRFIG</sequence>
<dbReference type="EMBL" id="CAJMXA010004240">
    <property type="protein sequence ID" value="CAE6537897.1"/>
    <property type="molecule type" value="Genomic_DNA"/>
</dbReference>
<proteinExistence type="inferred from homology"/>